<dbReference type="Proteomes" id="UP000186955">
    <property type="component" value="Unassembled WGS sequence"/>
</dbReference>
<evidence type="ECO:0000313" key="4">
    <source>
        <dbReference type="Proteomes" id="UP000186955"/>
    </source>
</evidence>
<dbReference type="STRING" id="1316194.A0A1Q5SY65"/>
<proteinExistence type="predicted"/>
<feature type="chain" id="PRO_5012615001" evidence="2">
    <location>
        <begin position="21"/>
        <end position="732"/>
    </location>
</feature>
<keyword evidence="2" id="KW-0732">Signal</keyword>
<reference evidence="3 4" key="1">
    <citation type="submission" date="2016-10" db="EMBL/GenBank/DDBJ databases">
        <title>Genome sequence of the ascomycete fungus Penicillium subrubescens.</title>
        <authorList>
            <person name="De Vries R.P."/>
            <person name="Peng M."/>
            <person name="Dilokpimol A."/>
            <person name="Hilden K."/>
            <person name="Makela M.R."/>
            <person name="Grigoriev I."/>
            <person name="Riley R."/>
            <person name="Granchi Z."/>
        </authorList>
    </citation>
    <scope>NUCLEOTIDE SEQUENCE [LARGE SCALE GENOMIC DNA]</scope>
    <source>
        <strain evidence="3 4">CBS 132785</strain>
    </source>
</reference>
<name>A0A1Q5SY65_9EURO</name>
<evidence type="ECO:0000256" key="2">
    <source>
        <dbReference type="SAM" id="SignalP"/>
    </source>
</evidence>
<feature type="signal peptide" evidence="2">
    <location>
        <begin position="1"/>
        <end position="20"/>
    </location>
</feature>
<evidence type="ECO:0000313" key="3">
    <source>
        <dbReference type="EMBL" id="OKO92958.1"/>
    </source>
</evidence>
<dbReference type="EMBL" id="MNBE01000735">
    <property type="protein sequence ID" value="OKO92958.1"/>
    <property type="molecule type" value="Genomic_DNA"/>
</dbReference>
<evidence type="ECO:0000256" key="1">
    <source>
        <dbReference type="SAM" id="MobiDB-lite"/>
    </source>
</evidence>
<feature type="region of interest" description="Disordered" evidence="1">
    <location>
        <begin position="646"/>
        <end position="672"/>
    </location>
</feature>
<accession>A0A1Q5SY65</accession>
<protein>
    <submittedName>
        <fullName evidence="3">Uncharacterized protein</fullName>
    </submittedName>
</protein>
<dbReference type="AlphaFoldDB" id="A0A1Q5SY65"/>
<keyword evidence="4" id="KW-1185">Reference proteome</keyword>
<organism evidence="3 4">
    <name type="scientific">Penicillium subrubescens</name>
    <dbReference type="NCBI Taxonomy" id="1316194"/>
    <lineage>
        <taxon>Eukaryota</taxon>
        <taxon>Fungi</taxon>
        <taxon>Dikarya</taxon>
        <taxon>Ascomycota</taxon>
        <taxon>Pezizomycotina</taxon>
        <taxon>Eurotiomycetes</taxon>
        <taxon>Eurotiomycetidae</taxon>
        <taxon>Eurotiales</taxon>
        <taxon>Aspergillaceae</taxon>
        <taxon>Penicillium</taxon>
    </lineage>
</organism>
<comment type="caution">
    <text evidence="3">The sequence shown here is derived from an EMBL/GenBank/DDBJ whole genome shotgun (WGS) entry which is preliminary data.</text>
</comment>
<sequence length="732" mass="86199">MALHALVTLLWRRCCLDSYAEWIGQQDPPESPRPKQQFYPISLLHDSGSLTLETHRSSPQRQGGLLYTQLYSSVKEVFAAGDVYPFSNPSLETLALDPQLRKTWQYVGGGLSHDLIALMRAYLNMKQRCHAALQGSFMKVFGLREEHRVSFRLFYAIDQELRERNLHQSRLPGFSSDVEPFYSLPTSSLLFWFHWNINKFCVGFESVYSINDRHFVTWEHTRIMMMFLRCLQFSYAGGLLQRVSGCWRDVWFRPDARRTDGLRRCEGLGFQRNMEEYGYAWFLDKVNWDTMTFRQPSAQYMMFNSPSMQEAFHARYAQIRDVRLDFLRVHQAHRWMEEFSSVSPCLDVLEDFLRQLSLCVFRKDVFLQVKRLLHPDHAPRALAGEVPLSYDSITDVFVEGAKPLQLLDQRRIAVKSVDTIFAWLWEWKDGRYDRKGWKDKPYRMVYQQSFEAINQIMGKDRAREWKKALKTSFLQSHWLIPYPHNNGFMRKSKDTGQEVWWSNFNAGLYEHYRQWYGVSRVGDLFPAEYIKHHPTTGWGRSYGEPQYMENAVDPEMELVQLPEGEFYEKLLHIADRFSQNPDAPMWKRKAPPTVFDFGITIGDDSLLRAQRKVKGTPVQGLCMQIIQALDEYEVLGHSGRILRPRKQLRRHGQSTTNENEDEVTSDEESIDNRRDRLTTQILELEPKMREAVTAEREQYRWPHLHGIHLKHLEPRLQRLKTAESKTGDFCQV</sequence>
<gene>
    <name evidence="3" type="ORF">PENSUB_12553</name>
</gene>
<feature type="compositionally biased region" description="Acidic residues" evidence="1">
    <location>
        <begin position="658"/>
        <end position="669"/>
    </location>
</feature>